<evidence type="ECO:0000313" key="3">
    <source>
        <dbReference type="Proteomes" id="UP001220478"/>
    </source>
</evidence>
<keyword evidence="1" id="KW-1133">Transmembrane helix</keyword>
<dbReference type="PROSITE" id="PS51257">
    <property type="entry name" value="PROKAR_LIPOPROTEIN"/>
    <property type="match status" value="1"/>
</dbReference>
<accession>A0ABY8C533</accession>
<dbReference type="Proteomes" id="UP001220478">
    <property type="component" value="Chromosome"/>
</dbReference>
<dbReference type="RefSeq" id="WP_315571890.1">
    <property type="nucleotide sequence ID" value="NZ_CP118868.1"/>
</dbReference>
<sequence length="375" mass="41313">MPKIEKAKTKLIILNVLFILSCAVSVLAYRYLTNVNLSAPSLKPKPAYYLMSSSMLNKGAQLSLISRTNDLINKESLNLQDISKVALTSGRILFAGERANNLLEITEKGQKQFHLLDNPAYSGVTAICYGKDQLISVMNGNMTKEGYQSLLVVQDLAGNLLFQKVIPLFAQKAVVNGGKAYIVGAAVKNDGNFACALTVVDLQAKTSATYETEAEHKYKDVIACAGKLYCLSGDRNAIHKEIHIYDSETLKLNEKIYLPEEAAALFEFNDKLHLLIGNKIQTLSAAGKLEKELYTLKPNGHFVQAHKQGEHLYILYKQSEAGSESRTIKVQIVDLHLRYGSKVATDYTLENQPGQLLAFAPLPTPIPLQLPTPTL</sequence>
<proteinExistence type="predicted"/>
<gene>
    <name evidence="2" type="ORF">PYS61_01090</name>
</gene>
<evidence type="ECO:0000256" key="1">
    <source>
        <dbReference type="SAM" id="Phobius"/>
    </source>
</evidence>
<dbReference type="EMBL" id="CP118868">
    <property type="protein sequence ID" value="WEG35788.1"/>
    <property type="molecule type" value="Genomic_DNA"/>
</dbReference>
<reference evidence="2 3" key="1">
    <citation type="submission" date="2023-02" db="EMBL/GenBank/DDBJ databases">
        <title>Novel Oscillospiraceae bacterial genomes.</title>
        <authorList>
            <person name="Srinivasan S."/>
            <person name="Austin M.N."/>
            <person name="Fiedler T.L."/>
            <person name="Strenk S.M."/>
            <person name="Agnew K.J."/>
            <person name="Nagana Gowda G.A."/>
            <person name="Raftery D."/>
            <person name="Beamer M.A."/>
            <person name="Achilles S.L."/>
            <person name="Wiesenfeld H.C."/>
            <person name="Fredricks D.N."/>
            <person name="Hillier S.L."/>
        </authorList>
    </citation>
    <scope>NUCLEOTIDE SEQUENCE [LARGE SCALE GENOMIC DNA]</scope>
    <source>
        <strain evidence="2 3">CHIC02 1186E3-8</strain>
    </source>
</reference>
<keyword evidence="3" id="KW-1185">Reference proteome</keyword>
<keyword evidence="1" id="KW-0472">Membrane</keyword>
<name>A0ABY8C533_9FIRM</name>
<organism evidence="2 3">
    <name type="scientific">Amygdalobacter indicium</name>
    <dbReference type="NCBI Taxonomy" id="3029272"/>
    <lineage>
        <taxon>Bacteria</taxon>
        <taxon>Bacillati</taxon>
        <taxon>Bacillota</taxon>
        <taxon>Clostridia</taxon>
        <taxon>Eubacteriales</taxon>
        <taxon>Oscillospiraceae</taxon>
        <taxon>Amygdalobacter</taxon>
    </lineage>
</organism>
<feature type="transmembrane region" description="Helical" evidence="1">
    <location>
        <begin position="12"/>
        <end position="32"/>
    </location>
</feature>
<keyword evidence="1" id="KW-0812">Transmembrane</keyword>
<protein>
    <submittedName>
        <fullName evidence="2">Uncharacterized protein</fullName>
    </submittedName>
</protein>
<evidence type="ECO:0000313" key="2">
    <source>
        <dbReference type="EMBL" id="WEG35788.1"/>
    </source>
</evidence>